<organism evidence="1 2">
    <name type="scientific">Acidithiobacillus ferrooxidans</name>
    <name type="common">Thiobacillus ferrooxidans</name>
    <dbReference type="NCBI Taxonomy" id="920"/>
    <lineage>
        <taxon>Bacteria</taxon>
        <taxon>Pseudomonadati</taxon>
        <taxon>Pseudomonadota</taxon>
        <taxon>Acidithiobacillia</taxon>
        <taxon>Acidithiobacillales</taxon>
        <taxon>Acidithiobacillaceae</taxon>
        <taxon>Acidithiobacillus</taxon>
    </lineage>
</organism>
<gene>
    <name evidence="1" type="ORF">DN052_05085</name>
</gene>
<dbReference type="RefSeq" id="WP_054608686.1">
    <property type="nucleotide sequence ID" value="NZ_AP025160.1"/>
</dbReference>
<name>A0A2W1KJ35_ACIFR</name>
<protein>
    <submittedName>
        <fullName evidence="1">Uncharacterized protein</fullName>
    </submittedName>
</protein>
<evidence type="ECO:0000313" key="1">
    <source>
        <dbReference type="EMBL" id="PZD82392.1"/>
    </source>
</evidence>
<proteinExistence type="predicted"/>
<evidence type="ECO:0000313" key="2">
    <source>
        <dbReference type="Proteomes" id="UP000248886"/>
    </source>
</evidence>
<dbReference type="Proteomes" id="UP000248886">
    <property type="component" value="Unassembled WGS sequence"/>
</dbReference>
<dbReference type="AlphaFoldDB" id="A0A2W1KJ35"/>
<comment type="caution">
    <text evidence="1">The sequence shown here is derived from an EMBL/GenBank/DDBJ whole genome shotgun (WGS) entry which is preliminary data.</text>
</comment>
<reference evidence="1 2" key="1">
    <citation type="submission" date="2018-06" db="EMBL/GenBank/DDBJ databases">
        <title>Draft sequence of Acidithiobacillus ferrooxidans CCM 4253.</title>
        <authorList>
            <person name="Moya-Beltran A."/>
            <person name="Castro M."/>
            <person name="Covarrubias P.C."/>
            <person name="Issotta F."/>
            <person name="Janiczek O."/>
            <person name="Mandl M."/>
            <person name="Kucera J."/>
            <person name="Quatrini R."/>
        </authorList>
    </citation>
    <scope>NUCLEOTIDE SEQUENCE [LARGE SCALE GENOMIC DNA]</scope>
    <source>
        <strain evidence="1 2">CCM 4253</strain>
    </source>
</reference>
<dbReference type="EMBL" id="QKQP01000001">
    <property type="protein sequence ID" value="PZD82392.1"/>
    <property type="molecule type" value="Genomic_DNA"/>
</dbReference>
<accession>A0A2W1KJ35</accession>
<sequence length="62" mass="7151">MNNDDFWYDENCPCNGCPSEGACSVDKLACEDFRHYMETGERLDADRWPSAALYHELFPKDA</sequence>